<evidence type="ECO:0000256" key="9">
    <source>
        <dbReference type="SAM" id="SignalP"/>
    </source>
</evidence>
<feature type="chain" id="PRO_5032388911" description="TGF-beta family profile domain-containing protein" evidence="9">
    <location>
        <begin position="20"/>
        <end position="304"/>
    </location>
</feature>
<feature type="signal peptide" evidence="9">
    <location>
        <begin position="1"/>
        <end position="19"/>
    </location>
</feature>
<dbReference type="InterPro" id="IPR015615">
    <property type="entry name" value="TGF-beta-rel"/>
</dbReference>
<dbReference type="PANTHER" id="PTHR11848">
    <property type="entry name" value="TGF-BETA FAMILY"/>
    <property type="match status" value="1"/>
</dbReference>
<dbReference type="AlphaFoldDB" id="A0A814PTA2"/>
<keyword evidence="7" id="KW-0325">Glycoprotein</keyword>
<comment type="caution">
    <text evidence="11">The sequence shown here is derived from an EMBL/GenBank/DDBJ whole genome shotgun (WGS) entry which is preliminary data.</text>
</comment>
<evidence type="ECO:0000259" key="10">
    <source>
        <dbReference type="PROSITE" id="PS51362"/>
    </source>
</evidence>
<dbReference type="EMBL" id="CAJNOG010000244">
    <property type="protein sequence ID" value="CAF1110495.1"/>
    <property type="molecule type" value="Genomic_DNA"/>
</dbReference>
<dbReference type="Proteomes" id="UP000663845">
    <property type="component" value="Unassembled WGS sequence"/>
</dbReference>
<keyword evidence="5 8" id="KW-0339">Growth factor</keyword>
<evidence type="ECO:0000313" key="12">
    <source>
        <dbReference type="Proteomes" id="UP000663845"/>
    </source>
</evidence>
<dbReference type="Pfam" id="PF00019">
    <property type="entry name" value="TGF_beta"/>
    <property type="match status" value="1"/>
</dbReference>
<dbReference type="SMART" id="SM00204">
    <property type="entry name" value="TGFB"/>
    <property type="match status" value="1"/>
</dbReference>
<dbReference type="PROSITE" id="PS51362">
    <property type="entry name" value="TGF_BETA_2"/>
    <property type="match status" value="1"/>
</dbReference>
<dbReference type="PROSITE" id="PS00250">
    <property type="entry name" value="TGF_BETA_1"/>
    <property type="match status" value="1"/>
</dbReference>
<dbReference type="InterPro" id="IPR001839">
    <property type="entry name" value="TGF-b_C"/>
</dbReference>
<reference evidence="11" key="1">
    <citation type="submission" date="2021-02" db="EMBL/GenBank/DDBJ databases">
        <authorList>
            <person name="Nowell W R."/>
        </authorList>
    </citation>
    <scope>NUCLEOTIDE SEQUENCE</scope>
</reference>
<feature type="domain" description="TGF-beta family profile" evidence="10">
    <location>
        <begin position="192"/>
        <end position="304"/>
    </location>
</feature>
<dbReference type="Gene3D" id="2.10.90.10">
    <property type="entry name" value="Cystine-knot cytokines"/>
    <property type="match status" value="1"/>
</dbReference>
<organism evidence="11 12">
    <name type="scientific">Adineta steineri</name>
    <dbReference type="NCBI Taxonomy" id="433720"/>
    <lineage>
        <taxon>Eukaryota</taxon>
        <taxon>Metazoa</taxon>
        <taxon>Spiralia</taxon>
        <taxon>Gnathifera</taxon>
        <taxon>Rotifera</taxon>
        <taxon>Eurotatoria</taxon>
        <taxon>Bdelloidea</taxon>
        <taxon>Adinetida</taxon>
        <taxon>Adinetidae</taxon>
        <taxon>Adineta</taxon>
    </lineage>
</organism>
<keyword evidence="6" id="KW-1015">Disulfide bond</keyword>
<evidence type="ECO:0000256" key="1">
    <source>
        <dbReference type="ARBA" id="ARBA00004613"/>
    </source>
</evidence>
<evidence type="ECO:0000256" key="6">
    <source>
        <dbReference type="ARBA" id="ARBA00023157"/>
    </source>
</evidence>
<comment type="subcellular location">
    <subcellularLocation>
        <location evidence="1">Secreted</location>
    </subcellularLocation>
</comment>
<evidence type="ECO:0000313" key="11">
    <source>
        <dbReference type="EMBL" id="CAF1110495.1"/>
    </source>
</evidence>
<accession>A0A814PTA2</accession>
<evidence type="ECO:0000256" key="8">
    <source>
        <dbReference type="RuleBase" id="RU000354"/>
    </source>
</evidence>
<dbReference type="InterPro" id="IPR029034">
    <property type="entry name" value="Cystine-knot_cytokine"/>
</dbReference>
<evidence type="ECO:0000256" key="3">
    <source>
        <dbReference type="ARBA" id="ARBA00022525"/>
    </source>
</evidence>
<evidence type="ECO:0000256" key="7">
    <source>
        <dbReference type="ARBA" id="ARBA00023180"/>
    </source>
</evidence>
<evidence type="ECO:0000256" key="4">
    <source>
        <dbReference type="ARBA" id="ARBA00022729"/>
    </source>
</evidence>
<dbReference type="GO" id="GO:0005615">
    <property type="term" value="C:extracellular space"/>
    <property type="evidence" value="ECO:0007669"/>
    <property type="project" value="TreeGrafter"/>
</dbReference>
<name>A0A814PTA2_9BILA</name>
<protein>
    <recommendedName>
        <fullName evidence="10">TGF-beta family profile domain-containing protein</fullName>
    </recommendedName>
</protein>
<keyword evidence="4 9" id="KW-0732">Signal</keyword>
<gene>
    <name evidence="11" type="ORF">JYZ213_LOCUS21896</name>
</gene>
<proteinExistence type="inferred from homology"/>
<evidence type="ECO:0000256" key="5">
    <source>
        <dbReference type="ARBA" id="ARBA00023030"/>
    </source>
</evidence>
<dbReference type="GO" id="GO:0008083">
    <property type="term" value="F:growth factor activity"/>
    <property type="evidence" value="ECO:0007669"/>
    <property type="project" value="UniProtKB-KW"/>
</dbReference>
<evidence type="ECO:0000256" key="2">
    <source>
        <dbReference type="ARBA" id="ARBA00006656"/>
    </source>
</evidence>
<dbReference type="GO" id="GO:0005125">
    <property type="term" value="F:cytokine activity"/>
    <property type="evidence" value="ECO:0007669"/>
    <property type="project" value="TreeGrafter"/>
</dbReference>
<comment type="similarity">
    <text evidence="2 8">Belongs to the TGF-beta family.</text>
</comment>
<dbReference type="FunFam" id="2.10.90.10:FF:000001">
    <property type="entry name" value="Bone morphogenetic protein 4"/>
    <property type="match status" value="1"/>
</dbReference>
<sequence length="304" mass="35315">MQFIFNVFFILILEEFLLTKIISTQTDSIVDLYKKISEKGSLVDGLSLNNQAQIKLKTINTIRLLSLTSISINNSRLLFNISLDKIQINEEVKLIEFRLKLKSKTNKKKLFLIIKNDISKKKKRFRPMIISKDESEYLSYDLTDYLIHNSSKQILIIRRQLWIRKYLEEASLVIYSRTPGGFILPSSSSNIRTKRTIKQITTGPCSRHDLFVDFDQLSFGAWVVEPKKFNAGICRGDCPNPLSRLYYPTNHAMLLSLLHERGNSIQQPSCVPVRLRSLDLLYYDHRELIIKRHQGMQVVECGCR</sequence>
<dbReference type="PANTHER" id="PTHR11848:SF302">
    <property type="entry name" value="TGF-BETA FAMILY PROFILE DOMAIN-CONTAINING PROTEIN"/>
    <property type="match status" value="1"/>
</dbReference>
<keyword evidence="3" id="KW-0964">Secreted</keyword>
<dbReference type="InterPro" id="IPR017948">
    <property type="entry name" value="TGFb_CS"/>
</dbReference>
<dbReference type="SUPFAM" id="SSF57501">
    <property type="entry name" value="Cystine-knot cytokines"/>
    <property type="match status" value="1"/>
</dbReference>